<keyword evidence="2" id="KW-0813">Transport</keyword>
<evidence type="ECO:0000313" key="14">
    <source>
        <dbReference type="EMBL" id="TFZ84061.1"/>
    </source>
</evidence>
<dbReference type="InterPro" id="IPR027359">
    <property type="entry name" value="Volt_channel_dom_sf"/>
</dbReference>
<evidence type="ECO:0000313" key="15">
    <source>
        <dbReference type="Proteomes" id="UP000297890"/>
    </source>
</evidence>
<evidence type="ECO:0000256" key="4">
    <source>
        <dbReference type="ARBA" id="ARBA00022692"/>
    </source>
</evidence>
<evidence type="ECO:0000256" key="9">
    <source>
        <dbReference type="ARBA" id="ARBA00023065"/>
    </source>
</evidence>
<feature type="domain" description="Ion transport" evidence="13">
    <location>
        <begin position="27"/>
        <end position="242"/>
    </location>
</feature>
<reference evidence="14 15" key="1">
    <citation type="journal article" date="2019" name="ISME J.">
        <title>Candidatus Macondimonas diazotrophica, a novel gammaproteobacterial genus dominating crude-oil-contaminated coastal sediments.</title>
        <authorList>
            <person name="Karthikeyan S."/>
            <person name="Konstantinidis K."/>
        </authorList>
    </citation>
    <scope>NUCLEOTIDE SEQUENCE [LARGE SCALE GENOMIC DNA]</scope>
    <source>
        <strain evidence="14 15">KTK01</strain>
    </source>
</reference>
<dbReference type="GO" id="GO:0005249">
    <property type="term" value="F:voltage-gated potassium channel activity"/>
    <property type="evidence" value="ECO:0007669"/>
    <property type="project" value="InterPro"/>
</dbReference>
<evidence type="ECO:0000256" key="2">
    <source>
        <dbReference type="ARBA" id="ARBA00022448"/>
    </source>
</evidence>
<comment type="subcellular location">
    <subcellularLocation>
        <location evidence="1">Membrane</location>
        <topology evidence="1">Multi-pass membrane protein</topology>
    </subcellularLocation>
</comment>
<dbReference type="InterPro" id="IPR028325">
    <property type="entry name" value="VG_K_chnl"/>
</dbReference>
<keyword evidence="9" id="KW-0406">Ion transport</keyword>
<dbReference type="OrthoDB" id="9813518at2"/>
<evidence type="ECO:0000256" key="1">
    <source>
        <dbReference type="ARBA" id="ARBA00004141"/>
    </source>
</evidence>
<dbReference type="Gene3D" id="1.20.120.350">
    <property type="entry name" value="Voltage-gated potassium channels. Chain C"/>
    <property type="match status" value="1"/>
</dbReference>
<dbReference type="AlphaFoldDB" id="A0A4Z0FF37"/>
<dbReference type="Pfam" id="PF00520">
    <property type="entry name" value="Ion_trans"/>
    <property type="match status" value="1"/>
</dbReference>
<feature type="transmembrane region" description="Helical" evidence="12">
    <location>
        <begin position="213"/>
        <end position="239"/>
    </location>
</feature>
<keyword evidence="5" id="KW-0631">Potassium channel</keyword>
<evidence type="ECO:0000256" key="10">
    <source>
        <dbReference type="ARBA" id="ARBA00023136"/>
    </source>
</evidence>
<keyword evidence="4 12" id="KW-0812">Transmembrane</keyword>
<evidence type="ECO:0000259" key="13">
    <source>
        <dbReference type="Pfam" id="PF00520"/>
    </source>
</evidence>
<dbReference type="Proteomes" id="UP000297890">
    <property type="component" value="Unassembled WGS sequence"/>
</dbReference>
<protein>
    <submittedName>
        <fullName evidence="14">Ion transporter</fullName>
    </submittedName>
</protein>
<dbReference type="PRINTS" id="PR00169">
    <property type="entry name" value="KCHANNEL"/>
</dbReference>
<evidence type="ECO:0000256" key="5">
    <source>
        <dbReference type="ARBA" id="ARBA00022826"/>
    </source>
</evidence>
<evidence type="ECO:0000256" key="6">
    <source>
        <dbReference type="ARBA" id="ARBA00022882"/>
    </source>
</evidence>
<evidence type="ECO:0000256" key="11">
    <source>
        <dbReference type="ARBA" id="ARBA00023303"/>
    </source>
</evidence>
<dbReference type="RefSeq" id="WP_135280420.1">
    <property type="nucleotide sequence ID" value="NZ_SRIO01000001.1"/>
</dbReference>
<evidence type="ECO:0000256" key="12">
    <source>
        <dbReference type="SAM" id="Phobius"/>
    </source>
</evidence>
<evidence type="ECO:0000256" key="7">
    <source>
        <dbReference type="ARBA" id="ARBA00022958"/>
    </source>
</evidence>
<accession>A0A4Z0FF37</accession>
<dbReference type="GO" id="GO:0008076">
    <property type="term" value="C:voltage-gated potassium channel complex"/>
    <property type="evidence" value="ECO:0007669"/>
    <property type="project" value="InterPro"/>
</dbReference>
<dbReference type="EMBL" id="SRIO01000001">
    <property type="protein sequence ID" value="TFZ84061.1"/>
    <property type="molecule type" value="Genomic_DNA"/>
</dbReference>
<dbReference type="PANTHER" id="PTHR11537">
    <property type="entry name" value="VOLTAGE-GATED POTASSIUM CHANNEL"/>
    <property type="match status" value="1"/>
</dbReference>
<keyword evidence="10 12" id="KW-0472">Membrane</keyword>
<keyword evidence="11" id="KW-0407">Ion channel</keyword>
<dbReference type="InterPro" id="IPR005821">
    <property type="entry name" value="Ion_trans_dom"/>
</dbReference>
<sequence length="282" mass="31517">MSQITHHETLRERLRRIIFGTNTPAGQYFDEALIVVILLSVIAVMLDSVQSLHAQYGVWLYRAEWCFTLIFTVEYLVRLWISDRPLRYARSFFGIVDLVSVLPTYLSLLVPGAHYLLSIRLLRALRIFRVLRLLSLIHEANFLTQALVAARRKIGIFLFTVVILMVIFGTLMYVVEGPDNGFTSIPVSIYWAIVTVTTVGYGDISPSTGLGRAIAAVAMLTGYAIIAVPTGIVTAEMTVLAQRERNRRTCPQCRLREHEADAAYCRRCGTSLPANGPPAAMP</sequence>
<name>A0A4Z0FF37_9GAMM</name>
<keyword evidence="15" id="KW-1185">Reference proteome</keyword>
<feature type="transmembrane region" description="Helical" evidence="12">
    <location>
        <begin position="154"/>
        <end position="175"/>
    </location>
</feature>
<feature type="transmembrane region" description="Helical" evidence="12">
    <location>
        <begin position="93"/>
        <end position="117"/>
    </location>
</feature>
<evidence type="ECO:0000256" key="8">
    <source>
        <dbReference type="ARBA" id="ARBA00022989"/>
    </source>
</evidence>
<organism evidence="14 15">
    <name type="scientific">Candidatus Macondimonas diazotrophica</name>
    <dbReference type="NCBI Taxonomy" id="2305248"/>
    <lineage>
        <taxon>Bacteria</taxon>
        <taxon>Pseudomonadati</taxon>
        <taxon>Pseudomonadota</taxon>
        <taxon>Gammaproteobacteria</taxon>
        <taxon>Chromatiales</taxon>
        <taxon>Ectothiorhodospiraceae</taxon>
        <taxon>Candidatus Macondimonas</taxon>
    </lineage>
</organism>
<proteinExistence type="predicted"/>
<evidence type="ECO:0000256" key="3">
    <source>
        <dbReference type="ARBA" id="ARBA00022538"/>
    </source>
</evidence>
<dbReference type="Gene3D" id="1.10.287.70">
    <property type="match status" value="1"/>
</dbReference>
<feature type="transmembrane region" description="Helical" evidence="12">
    <location>
        <begin position="61"/>
        <end position="81"/>
    </location>
</feature>
<keyword evidence="6" id="KW-0851">Voltage-gated channel</keyword>
<dbReference type="SUPFAM" id="SSF81324">
    <property type="entry name" value="Voltage-gated potassium channels"/>
    <property type="match status" value="1"/>
</dbReference>
<dbReference type="GO" id="GO:0001508">
    <property type="term" value="P:action potential"/>
    <property type="evidence" value="ECO:0007669"/>
    <property type="project" value="TreeGrafter"/>
</dbReference>
<feature type="transmembrane region" description="Helical" evidence="12">
    <location>
        <begin position="32"/>
        <end position="49"/>
    </location>
</feature>
<dbReference type="PANTHER" id="PTHR11537:SF254">
    <property type="entry name" value="POTASSIUM VOLTAGE-GATED CHANNEL PROTEIN SHAB"/>
    <property type="match status" value="1"/>
</dbReference>
<comment type="caution">
    <text evidence="14">The sequence shown here is derived from an EMBL/GenBank/DDBJ whole genome shotgun (WGS) entry which is preliminary data.</text>
</comment>
<keyword evidence="7" id="KW-0630">Potassium</keyword>
<gene>
    <name evidence="14" type="ORF">E4680_00505</name>
</gene>
<keyword evidence="8 12" id="KW-1133">Transmembrane helix</keyword>
<keyword evidence="3" id="KW-0633">Potassium transport</keyword>